<dbReference type="InterPro" id="IPR014710">
    <property type="entry name" value="RmlC-like_jellyroll"/>
</dbReference>
<dbReference type="Proteomes" id="UP000324209">
    <property type="component" value="Chromosome"/>
</dbReference>
<dbReference type="Pfam" id="PF13581">
    <property type="entry name" value="HATPase_c_2"/>
    <property type="match status" value="1"/>
</dbReference>
<dbReference type="PANTHER" id="PTHR45689">
    <property type="entry name" value="I[[H]] CHANNEL, ISOFORM E"/>
    <property type="match status" value="1"/>
</dbReference>
<dbReference type="SUPFAM" id="SSF51206">
    <property type="entry name" value="cAMP-binding domain-like"/>
    <property type="match status" value="1"/>
</dbReference>
<dbReference type="GO" id="GO:0003254">
    <property type="term" value="P:regulation of membrane depolarization"/>
    <property type="evidence" value="ECO:0007669"/>
    <property type="project" value="TreeGrafter"/>
</dbReference>
<sequence>MGLRSDIYVIGQKKRMNTIVTICSDSIINQGIERVIQNEFPGDYNLHFTDNITEALDILNFELPELTILHLSDKNLDLTFLKEKIMEDSWLHSSGIIGVYDLGRHEEARLLDQFRSLNLLTLLDYSRIRTHFAKVLSIVYANRQLIYQNELADNVLGKFSGAFNISNADYPVVSVYTGLLSINMVRAGRVSDEERFKLQMALSELVLNGIEHGNCGISREDRDRHLESGGNLLELINERNQDKEIRKKRVLLEWILSEQESRFVIHDDGEGFDVSAYKASLQNVNSENLKGRGILLSRVVSDRILFNKTGNQVTLIMNHRHLHERLTPAGFSTEEMLIVKPGDIVVRAGDPSDSIFYISSGIYKVVNHGNIVGKISPEDVFLGEMAFLLNRDRSASVIAETKGKLIRIPRKSFIKVLKLYPQYGLFISRLLATRLKRTNDFIVTSLGEKEDDEAKDLTI</sequence>
<dbReference type="AlphaFoldDB" id="A0A5C1QMC1"/>
<dbReference type="OrthoDB" id="5456285at2"/>
<dbReference type="InterPro" id="IPR051413">
    <property type="entry name" value="K/Na_HCN_channel"/>
</dbReference>
<dbReference type="SMART" id="SM00100">
    <property type="entry name" value="cNMP"/>
    <property type="match status" value="1"/>
</dbReference>
<proteinExistence type="predicted"/>
<gene>
    <name evidence="2" type="ORF">EXM22_14945</name>
</gene>
<dbReference type="PROSITE" id="PS50042">
    <property type="entry name" value="CNMP_BINDING_3"/>
    <property type="match status" value="1"/>
</dbReference>
<dbReference type="GO" id="GO:0035725">
    <property type="term" value="P:sodium ion transmembrane transport"/>
    <property type="evidence" value="ECO:0007669"/>
    <property type="project" value="TreeGrafter"/>
</dbReference>
<dbReference type="EMBL" id="CP036150">
    <property type="protein sequence ID" value="QEN09213.1"/>
    <property type="molecule type" value="Genomic_DNA"/>
</dbReference>
<dbReference type="InterPro" id="IPR018490">
    <property type="entry name" value="cNMP-bd_dom_sf"/>
</dbReference>
<keyword evidence="3" id="KW-1185">Reference proteome</keyword>
<dbReference type="PANTHER" id="PTHR45689:SF5">
    <property type="entry name" value="I[[H]] CHANNEL, ISOFORM E"/>
    <property type="match status" value="1"/>
</dbReference>
<dbReference type="InterPro" id="IPR000595">
    <property type="entry name" value="cNMP-bd_dom"/>
</dbReference>
<protein>
    <submittedName>
        <fullName evidence="2">Cyclic nucleotide-binding domain-containing protein</fullName>
    </submittedName>
</protein>
<name>A0A5C1QMC1_9SPIO</name>
<dbReference type="Pfam" id="PF00027">
    <property type="entry name" value="cNMP_binding"/>
    <property type="match status" value="1"/>
</dbReference>
<feature type="domain" description="Cyclic nucleotide-binding" evidence="1">
    <location>
        <begin position="339"/>
        <end position="417"/>
    </location>
</feature>
<dbReference type="Gene3D" id="3.30.565.10">
    <property type="entry name" value="Histidine kinase-like ATPase, C-terminal domain"/>
    <property type="match status" value="1"/>
</dbReference>
<evidence type="ECO:0000313" key="3">
    <source>
        <dbReference type="Proteomes" id="UP000324209"/>
    </source>
</evidence>
<evidence type="ECO:0000259" key="1">
    <source>
        <dbReference type="PROSITE" id="PS50042"/>
    </source>
</evidence>
<accession>A0A5C1QMC1</accession>
<dbReference type="GO" id="GO:0005249">
    <property type="term" value="F:voltage-gated potassium channel activity"/>
    <property type="evidence" value="ECO:0007669"/>
    <property type="project" value="TreeGrafter"/>
</dbReference>
<dbReference type="CDD" id="cd00038">
    <property type="entry name" value="CAP_ED"/>
    <property type="match status" value="1"/>
</dbReference>
<dbReference type="InterPro" id="IPR003594">
    <property type="entry name" value="HATPase_dom"/>
</dbReference>
<evidence type="ECO:0000313" key="2">
    <source>
        <dbReference type="EMBL" id="QEN09213.1"/>
    </source>
</evidence>
<organism evidence="2 3">
    <name type="scientific">Oceanispirochaeta crateris</name>
    <dbReference type="NCBI Taxonomy" id="2518645"/>
    <lineage>
        <taxon>Bacteria</taxon>
        <taxon>Pseudomonadati</taxon>
        <taxon>Spirochaetota</taxon>
        <taxon>Spirochaetia</taxon>
        <taxon>Spirochaetales</taxon>
        <taxon>Spirochaetaceae</taxon>
        <taxon>Oceanispirochaeta</taxon>
    </lineage>
</organism>
<reference evidence="2 3" key="1">
    <citation type="submission" date="2019-02" db="EMBL/GenBank/DDBJ databases">
        <title>Complete Genome Sequence and Methylome Analysis of free living Spirochaetas.</title>
        <authorList>
            <person name="Fomenkov A."/>
            <person name="Dubinina G."/>
            <person name="Leshcheva N."/>
            <person name="Mikheeva N."/>
            <person name="Grabovich M."/>
            <person name="Vincze T."/>
            <person name="Roberts R.J."/>
        </authorList>
    </citation>
    <scope>NUCLEOTIDE SEQUENCE [LARGE SCALE GENOMIC DNA]</scope>
    <source>
        <strain evidence="2 3">K2</strain>
    </source>
</reference>
<dbReference type="InterPro" id="IPR036890">
    <property type="entry name" value="HATPase_C_sf"/>
</dbReference>
<dbReference type="GO" id="GO:0098855">
    <property type="term" value="C:HCN channel complex"/>
    <property type="evidence" value="ECO:0007669"/>
    <property type="project" value="TreeGrafter"/>
</dbReference>
<dbReference type="KEGG" id="ock:EXM22_14945"/>
<dbReference type="Gene3D" id="2.60.120.10">
    <property type="entry name" value="Jelly Rolls"/>
    <property type="match status" value="1"/>
</dbReference>